<dbReference type="EMBL" id="CAJOBG010071533">
    <property type="protein sequence ID" value="CAF4596310.1"/>
    <property type="molecule type" value="Genomic_DNA"/>
</dbReference>
<comment type="caution">
    <text evidence="1">The sequence shown here is derived from an EMBL/GenBank/DDBJ whole genome shotgun (WGS) entry which is preliminary data.</text>
</comment>
<dbReference type="InterPro" id="IPR036875">
    <property type="entry name" value="Znf_CCHC_sf"/>
</dbReference>
<evidence type="ECO:0000313" key="2">
    <source>
        <dbReference type="Proteomes" id="UP000663866"/>
    </source>
</evidence>
<reference evidence="1" key="1">
    <citation type="submission" date="2021-02" db="EMBL/GenBank/DDBJ databases">
        <authorList>
            <person name="Nowell W R."/>
        </authorList>
    </citation>
    <scope>NUCLEOTIDE SEQUENCE</scope>
</reference>
<keyword evidence="2" id="KW-1185">Reference proteome</keyword>
<dbReference type="Proteomes" id="UP000663866">
    <property type="component" value="Unassembled WGS sequence"/>
</dbReference>
<proteinExistence type="predicted"/>
<dbReference type="GO" id="GO:0008270">
    <property type="term" value="F:zinc ion binding"/>
    <property type="evidence" value="ECO:0007669"/>
    <property type="project" value="InterPro"/>
</dbReference>
<organism evidence="1 2">
    <name type="scientific">Rotaria magnacalcarata</name>
    <dbReference type="NCBI Taxonomy" id="392030"/>
    <lineage>
        <taxon>Eukaryota</taxon>
        <taxon>Metazoa</taxon>
        <taxon>Spiralia</taxon>
        <taxon>Gnathifera</taxon>
        <taxon>Rotifera</taxon>
        <taxon>Eurotatoria</taxon>
        <taxon>Bdelloidea</taxon>
        <taxon>Philodinida</taxon>
        <taxon>Philodinidae</taxon>
        <taxon>Rotaria</taxon>
    </lineage>
</organism>
<sequence length="50" mass="5836">STFQHQFNNCKICGRQNHRTIDCFRKRTTGCFNCGQNHIVSDCTMPPNFQ</sequence>
<accession>A0A821BRR8</accession>
<dbReference type="GO" id="GO:0003676">
    <property type="term" value="F:nucleic acid binding"/>
    <property type="evidence" value="ECO:0007669"/>
    <property type="project" value="InterPro"/>
</dbReference>
<dbReference type="Gene3D" id="4.10.60.10">
    <property type="entry name" value="Zinc finger, CCHC-type"/>
    <property type="match status" value="1"/>
</dbReference>
<name>A0A821BRR8_9BILA</name>
<protein>
    <recommendedName>
        <fullName evidence="3">CCHC-type domain-containing protein</fullName>
    </recommendedName>
</protein>
<evidence type="ECO:0000313" key="1">
    <source>
        <dbReference type="EMBL" id="CAF4596310.1"/>
    </source>
</evidence>
<feature type="non-terminal residue" evidence="1">
    <location>
        <position position="1"/>
    </location>
</feature>
<dbReference type="AlphaFoldDB" id="A0A821BRR8"/>
<gene>
    <name evidence="1" type="ORF">OVN521_LOCUS44986</name>
</gene>
<evidence type="ECO:0008006" key="3">
    <source>
        <dbReference type="Google" id="ProtNLM"/>
    </source>
</evidence>
<dbReference type="SUPFAM" id="SSF57756">
    <property type="entry name" value="Retrovirus zinc finger-like domains"/>
    <property type="match status" value="1"/>
</dbReference>